<reference evidence="2 3" key="1">
    <citation type="submission" date="2024-04" db="EMBL/GenBank/DDBJ databases">
        <authorList>
            <person name="Waldvogel A.-M."/>
            <person name="Schoenle A."/>
        </authorList>
    </citation>
    <scope>NUCLEOTIDE SEQUENCE [LARGE SCALE GENOMIC DNA]</scope>
</reference>
<evidence type="ECO:0000256" key="1">
    <source>
        <dbReference type="SAM" id="MobiDB-lite"/>
    </source>
</evidence>
<evidence type="ECO:0000313" key="2">
    <source>
        <dbReference type="EMBL" id="CAL1606938.1"/>
    </source>
</evidence>
<gene>
    <name evidence="2" type="ORF">KC01_LOCUS34033</name>
</gene>
<evidence type="ECO:0000313" key="3">
    <source>
        <dbReference type="Proteomes" id="UP001497482"/>
    </source>
</evidence>
<organism evidence="2 3">
    <name type="scientific">Knipowitschia caucasica</name>
    <name type="common">Caucasian dwarf goby</name>
    <name type="synonym">Pomatoschistus caucasicus</name>
    <dbReference type="NCBI Taxonomy" id="637954"/>
    <lineage>
        <taxon>Eukaryota</taxon>
        <taxon>Metazoa</taxon>
        <taxon>Chordata</taxon>
        <taxon>Craniata</taxon>
        <taxon>Vertebrata</taxon>
        <taxon>Euteleostomi</taxon>
        <taxon>Actinopterygii</taxon>
        <taxon>Neopterygii</taxon>
        <taxon>Teleostei</taxon>
        <taxon>Neoteleostei</taxon>
        <taxon>Acanthomorphata</taxon>
        <taxon>Gobiaria</taxon>
        <taxon>Gobiiformes</taxon>
        <taxon>Gobioidei</taxon>
        <taxon>Gobiidae</taxon>
        <taxon>Gobiinae</taxon>
        <taxon>Knipowitschia</taxon>
    </lineage>
</organism>
<feature type="region of interest" description="Disordered" evidence="1">
    <location>
        <begin position="65"/>
        <end position="114"/>
    </location>
</feature>
<feature type="compositionally biased region" description="Low complexity" evidence="1">
    <location>
        <begin position="99"/>
        <end position="114"/>
    </location>
</feature>
<keyword evidence="3" id="KW-1185">Reference proteome</keyword>
<feature type="compositionally biased region" description="Polar residues" evidence="1">
    <location>
        <begin position="82"/>
        <end position="94"/>
    </location>
</feature>
<dbReference type="Proteomes" id="UP001497482">
    <property type="component" value="Chromosome 5"/>
</dbReference>
<protein>
    <submittedName>
        <fullName evidence="2">Uncharacterized protein</fullName>
    </submittedName>
</protein>
<dbReference type="EMBL" id="OZ035827">
    <property type="protein sequence ID" value="CAL1606938.1"/>
    <property type="molecule type" value="Genomic_DNA"/>
</dbReference>
<name>A0AAV2M0R7_KNICA</name>
<accession>A0AAV2M0R7</accession>
<feature type="region of interest" description="Disordered" evidence="1">
    <location>
        <begin position="1"/>
        <end position="37"/>
    </location>
</feature>
<sequence length="114" mass="12506">MPDNRQLPDGTELPIGDPEVRKVQTLNTQTTDRKSLSDRLNKFSSWSRAVSAVAHLKRYVLKDKSKSVLKDKSKSVQPDPPQTKSYPYLTTGTPTDKIPSSVSSPGPGTRSPSP</sequence>
<dbReference type="AlphaFoldDB" id="A0AAV2M0R7"/>
<proteinExistence type="predicted"/>
<feature type="compositionally biased region" description="Basic and acidic residues" evidence="1">
    <location>
        <begin position="65"/>
        <end position="74"/>
    </location>
</feature>